<reference evidence="1 2" key="1">
    <citation type="submission" date="2019-08" db="EMBL/GenBank/DDBJ databases">
        <title>Chromobacterium paludis, a novel bacterium isolated from a Maryland marsh pond.</title>
        <authorList>
            <person name="Blackburn M.B."/>
            <person name="Gundersen-Rindal D.E."/>
        </authorList>
    </citation>
    <scope>NUCLEOTIDE SEQUENCE [LARGE SCALE GENOMIC DNA]</scope>
    <source>
        <strain evidence="2">IIBBL 257-1</strain>
    </source>
</reference>
<evidence type="ECO:0008006" key="3">
    <source>
        <dbReference type="Google" id="ProtNLM"/>
    </source>
</evidence>
<name>A0A5C1DG68_9NEIS</name>
<dbReference type="Proteomes" id="UP000322079">
    <property type="component" value="Chromosome"/>
</dbReference>
<sequence length="301" mass="32879">MSAGELLQHLIQIHDDQPDEAAEQLRGLVQAPDLAAADRPRLAWLINHMLGEEKGQWRAAWSLLKHLPLDGANQTLLRHCFVAATLAGDALGVWQLERQWRDAGAQDAEIHLLVRVGVLQGLCRRAPLASLLIMLNEVLDVLDAGKAQGHDATLAMLFNNIVSTLLERADLENEGAAAWNTLWRAAQAARGYWGRAGNWVNHERAEYLLAQTANRFQRWQEGLAAANEGLALIAANGEEAVDQAFLLLERARALFGQGREAEARGAYDAAESLAAGFGASLRPWFDGCARRAKKKPALAGL</sequence>
<gene>
    <name evidence="1" type="ORF">FYK34_09080</name>
</gene>
<protein>
    <recommendedName>
        <fullName evidence="3">Tetratricopeptide repeat protein</fullName>
    </recommendedName>
</protein>
<keyword evidence="2" id="KW-1185">Reference proteome</keyword>
<organism evidence="1 2">
    <name type="scientific">Chromobacterium paludis</name>
    <dbReference type="NCBI Taxonomy" id="2605945"/>
    <lineage>
        <taxon>Bacteria</taxon>
        <taxon>Pseudomonadati</taxon>
        <taxon>Pseudomonadota</taxon>
        <taxon>Betaproteobacteria</taxon>
        <taxon>Neisseriales</taxon>
        <taxon>Chromobacteriaceae</taxon>
        <taxon>Chromobacterium</taxon>
    </lineage>
</organism>
<accession>A0A5C1DG68</accession>
<evidence type="ECO:0000313" key="2">
    <source>
        <dbReference type="Proteomes" id="UP000322079"/>
    </source>
</evidence>
<proteinExistence type="predicted"/>
<dbReference type="EMBL" id="CP043473">
    <property type="protein sequence ID" value="QEL55710.1"/>
    <property type="molecule type" value="Genomic_DNA"/>
</dbReference>
<dbReference type="AlphaFoldDB" id="A0A5C1DG68"/>
<dbReference type="KEGG" id="chrm:FYK34_09080"/>
<evidence type="ECO:0000313" key="1">
    <source>
        <dbReference type="EMBL" id="QEL55710.1"/>
    </source>
</evidence>
<dbReference type="RefSeq" id="WP_149296071.1">
    <property type="nucleotide sequence ID" value="NZ_CP043473.1"/>
</dbReference>